<dbReference type="Proteomes" id="UP000663889">
    <property type="component" value="Unassembled WGS sequence"/>
</dbReference>
<sequence>SIMPRKRVPVSTIDPETGRICMKRSDPWMNNFNEYIISACRSNMDIKFIWTGNDTKALVYYITDYVTKMSLSFHDTFSLVQKSITSLQNRNNQVDKENVIEKSRKLVLRCYNTLASQQELSGVQVASYLMNWDDHYTTHKFQGLYLIQTERYLQTELNEMRAKQNLQLVSHDVNDEDVCDDEAINDENSEEENFQIQSTEDKNNFILVNTRIDYQYRSDNLNKTCLYDFVSTFYKKKINETDLKYLSKSSTTEAQQNNQRGRPSNERFSFQKEHPQATTHVLMKYSQLHVPVLYGPQIPRQDRDDTRERYNRALLTLFVPWRNATDLCDINQTWEDAFERRKNLISAHSWKIIENIQLLHECKKDRDEHLLQVIAEAQVENDSIDPAFLPSNQGADGEHEADDIDDLIQLIGSVDEFTAATINATKKINRKRIYSRND</sequence>
<feature type="region of interest" description="Disordered" evidence="1">
    <location>
        <begin position="248"/>
        <end position="268"/>
    </location>
</feature>
<reference evidence="2" key="1">
    <citation type="submission" date="2021-02" db="EMBL/GenBank/DDBJ databases">
        <authorList>
            <person name="Nowell W R."/>
        </authorList>
    </citation>
    <scope>NUCLEOTIDE SEQUENCE</scope>
</reference>
<organism evidence="2 3">
    <name type="scientific">Rotaria sordida</name>
    <dbReference type="NCBI Taxonomy" id="392033"/>
    <lineage>
        <taxon>Eukaryota</taxon>
        <taxon>Metazoa</taxon>
        <taxon>Spiralia</taxon>
        <taxon>Gnathifera</taxon>
        <taxon>Rotifera</taxon>
        <taxon>Eurotatoria</taxon>
        <taxon>Bdelloidea</taxon>
        <taxon>Philodinida</taxon>
        <taxon>Philodinidae</taxon>
        <taxon>Rotaria</taxon>
    </lineage>
</organism>
<feature type="compositionally biased region" description="Polar residues" evidence="1">
    <location>
        <begin position="248"/>
        <end position="262"/>
    </location>
</feature>
<feature type="non-terminal residue" evidence="2">
    <location>
        <position position="1"/>
    </location>
</feature>
<evidence type="ECO:0000313" key="3">
    <source>
        <dbReference type="Proteomes" id="UP000663889"/>
    </source>
</evidence>
<evidence type="ECO:0000313" key="2">
    <source>
        <dbReference type="EMBL" id="CAF1400514.1"/>
    </source>
</evidence>
<protein>
    <submittedName>
        <fullName evidence="2">Uncharacterized protein</fullName>
    </submittedName>
</protein>
<gene>
    <name evidence="2" type="ORF">SEV965_LOCUS31419</name>
</gene>
<proteinExistence type="predicted"/>
<accession>A0A815L0R3</accession>
<name>A0A815L0R3_9BILA</name>
<evidence type="ECO:0000256" key="1">
    <source>
        <dbReference type="SAM" id="MobiDB-lite"/>
    </source>
</evidence>
<comment type="caution">
    <text evidence="2">The sequence shown here is derived from an EMBL/GenBank/DDBJ whole genome shotgun (WGS) entry which is preliminary data.</text>
</comment>
<dbReference type="EMBL" id="CAJNOU010003620">
    <property type="protein sequence ID" value="CAF1400514.1"/>
    <property type="molecule type" value="Genomic_DNA"/>
</dbReference>
<dbReference type="AlphaFoldDB" id="A0A815L0R3"/>